<dbReference type="RefSeq" id="WP_144324216.1">
    <property type="nucleotide sequence ID" value="NZ_VJNA01000002.1"/>
</dbReference>
<dbReference type="OrthoDB" id="5296274at2"/>
<dbReference type="EMBL" id="VJNA01000002">
    <property type="protein sequence ID" value="TSE27734.1"/>
    <property type="molecule type" value="Genomic_DNA"/>
</dbReference>
<feature type="transmembrane region" description="Helical" evidence="1">
    <location>
        <begin position="42"/>
        <end position="71"/>
    </location>
</feature>
<sequence length="190" mass="20749">MIKQRLIALLPSPEHIQRKRWLRWLGPSLHHPRLWRFSRRGLALGLALGVFFGLLIPVAQIPAAATLAVLLRAHLPSAMASTLVTNPVTFGPVYWAAYQLGEVIVGAADAGVAPSSDLSAVAPATPPDDDTVTSWWTWAAGVGKPLMVGLSIVATVAATLTYMSVNVLWTLRVRRARRQRLRRCHHGPHP</sequence>
<keyword evidence="1" id="KW-0812">Transmembrane</keyword>
<evidence type="ECO:0000259" key="2">
    <source>
        <dbReference type="Pfam" id="PF09835"/>
    </source>
</evidence>
<dbReference type="AlphaFoldDB" id="A0A554WVY5"/>
<dbReference type="Pfam" id="PF09835">
    <property type="entry name" value="DUF2062"/>
    <property type="match status" value="1"/>
</dbReference>
<dbReference type="PANTHER" id="PTHR40547">
    <property type="entry name" value="SLL0298 PROTEIN"/>
    <property type="match status" value="1"/>
</dbReference>
<dbReference type="Proteomes" id="UP000318554">
    <property type="component" value="Unassembled WGS sequence"/>
</dbReference>
<feature type="transmembrane region" description="Helical" evidence="1">
    <location>
        <begin position="146"/>
        <end position="171"/>
    </location>
</feature>
<evidence type="ECO:0000256" key="1">
    <source>
        <dbReference type="SAM" id="Phobius"/>
    </source>
</evidence>
<keyword evidence="1" id="KW-0472">Membrane</keyword>
<reference evidence="3 4" key="1">
    <citation type="submission" date="2019-07" db="EMBL/GenBank/DDBJ databases">
        <title>Tepidimonas aquatica CLN-1 draft genome.</title>
        <authorList>
            <person name="Da Costa M.S."/>
            <person name="Froufe H.J.C."/>
            <person name="Egas C."/>
            <person name="Albuquerque L."/>
        </authorList>
    </citation>
    <scope>NUCLEOTIDE SEQUENCE [LARGE SCALE GENOMIC DNA]</scope>
    <source>
        <strain evidence="3 4">CLN-1</strain>
    </source>
</reference>
<comment type="caution">
    <text evidence="3">The sequence shown here is derived from an EMBL/GenBank/DDBJ whole genome shotgun (WGS) entry which is preliminary data.</text>
</comment>
<name>A0A554WVY5_9BURK</name>
<evidence type="ECO:0000313" key="4">
    <source>
        <dbReference type="Proteomes" id="UP000318554"/>
    </source>
</evidence>
<feature type="domain" description="DUF2062" evidence="2">
    <location>
        <begin position="22"/>
        <end position="177"/>
    </location>
</feature>
<protein>
    <recommendedName>
        <fullName evidence="2">DUF2062 domain-containing protein</fullName>
    </recommendedName>
</protein>
<proteinExistence type="predicted"/>
<dbReference type="InterPro" id="IPR018639">
    <property type="entry name" value="DUF2062"/>
</dbReference>
<keyword evidence="1" id="KW-1133">Transmembrane helix</keyword>
<accession>A0A554WVY5</accession>
<organism evidence="3 4">
    <name type="scientific">Tepidimonas aquatica</name>
    <dbReference type="NCBI Taxonomy" id="247482"/>
    <lineage>
        <taxon>Bacteria</taxon>
        <taxon>Pseudomonadati</taxon>
        <taxon>Pseudomonadota</taxon>
        <taxon>Betaproteobacteria</taxon>
        <taxon>Burkholderiales</taxon>
        <taxon>Tepidimonas</taxon>
    </lineage>
</organism>
<gene>
    <name evidence="3" type="ORF">Taqua_00230</name>
</gene>
<keyword evidence="4" id="KW-1185">Reference proteome</keyword>
<evidence type="ECO:0000313" key="3">
    <source>
        <dbReference type="EMBL" id="TSE27734.1"/>
    </source>
</evidence>
<dbReference type="PANTHER" id="PTHR40547:SF1">
    <property type="entry name" value="SLL0298 PROTEIN"/>
    <property type="match status" value="1"/>
</dbReference>